<dbReference type="InterPro" id="IPR028978">
    <property type="entry name" value="Chorismate_lyase_/UTRA_dom_sf"/>
</dbReference>
<sequence>MKPKYTDIYEKLLTRLSAMEPGDQLASETQLSKDFHVSPMTVRRALMLLQQEGRTIGIPGKGTFVSHRSGRVAGEGFAPAISANGVVPEARLFSASMELADDDAAQQFSLGAGSFIVTIERLHYGDGEPIGIEIVRVNPDVFPEALRMDLTCDGSILDHIAKTVPDGKWTKEYSIRAALATNEEAEMLGVEDSCACLHVVVNMMDSHSVCVGRSHCVYMGNKYEVEF</sequence>
<evidence type="ECO:0000256" key="3">
    <source>
        <dbReference type="ARBA" id="ARBA00023163"/>
    </source>
</evidence>
<dbReference type="Gene3D" id="1.10.10.10">
    <property type="entry name" value="Winged helix-like DNA-binding domain superfamily/Winged helix DNA-binding domain"/>
    <property type="match status" value="1"/>
</dbReference>
<dbReference type="SUPFAM" id="SSF46785">
    <property type="entry name" value="Winged helix' DNA-binding domain"/>
    <property type="match status" value="1"/>
</dbReference>
<reference evidence="5 6" key="1">
    <citation type="journal article" date="2010" name="Stand. Genomic Sci.">
        <title>Complete genome sequence of Arcanobacterium haemolyticum type strain (11018).</title>
        <authorList>
            <person name="Yasawong M."/>
            <person name="Teshima H."/>
            <person name="Lapidus A."/>
            <person name="Nolan M."/>
            <person name="Lucas S."/>
            <person name="Glavina Del Rio T."/>
            <person name="Tice H."/>
            <person name="Cheng J."/>
            <person name="Bruce D."/>
            <person name="Detter C."/>
            <person name="Tapia R."/>
            <person name="Han C."/>
            <person name="Goodwin L."/>
            <person name="Pitluck S."/>
            <person name="Liolios K."/>
            <person name="Ivanova N."/>
            <person name="Mavromatis K."/>
            <person name="Mikhailova N."/>
            <person name="Pati A."/>
            <person name="Chen A."/>
            <person name="Palaniappan K."/>
            <person name="Land M."/>
            <person name="Hauser L."/>
            <person name="Chang Y."/>
            <person name="Jeffries C."/>
            <person name="Rohde M."/>
            <person name="Sikorski J."/>
            <person name="Pukall R."/>
            <person name="Goker M."/>
            <person name="Woyke T."/>
            <person name="Bristow J."/>
            <person name="Eisen J."/>
            <person name="Markowitz V."/>
            <person name="Hugenholtz P."/>
            <person name="Kyrpides N."/>
            <person name="Klenk H."/>
        </authorList>
    </citation>
    <scope>NUCLEOTIDE SEQUENCE [LARGE SCALE GENOMIC DNA]</scope>
    <source>
        <strain evidence="6">ATCC 9345 / DSM 20595 / CCUG 17215 / LMG 16163 / NBRC 15585 / NCTC 8452 / 11018</strain>
    </source>
</reference>
<dbReference type="RefSeq" id="WP_013170934.1">
    <property type="nucleotide sequence ID" value="NC_014218.1"/>
</dbReference>
<dbReference type="Pfam" id="PF00392">
    <property type="entry name" value="GntR"/>
    <property type="match status" value="1"/>
</dbReference>
<organism evidence="5 6">
    <name type="scientific">Arcanobacterium haemolyticum (strain ATCC 9345 / DSM 20595 / CCM 5947 / CCUG 17215 / LMG 16163 / NBRC 15585 / NCTC 8452 / 11018)</name>
    <dbReference type="NCBI Taxonomy" id="644284"/>
    <lineage>
        <taxon>Bacteria</taxon>
        <taxon>Bacillati</taxon>
        <taxon>Actinomycetota</taxon>
        <taxon>Actinomycetes</taxon>
        <taxon>Actinomycetales</taxon>
        <taxon>Actinomycetaceae</taxon>
        <taxon>Arcanobacterium</taxon>
    </lineage>
</organism>
<evidence type="ECO:0000256" key="2">
    <source>
        <dbReference type="ARBA" id="ARBA00023125"/>
    </source>
</evidence>
<dbReference type="GO" id="GO:0045892">
    <property type="term" value="P:negative regulation of DNA-templated transcription"/>
    <property type="evidence" value="ECO:0007669"/>
    <property type="project" value="TreeGrafter"/>
</dbReference>
<accession>D7BLB8</accession>
<dbReference type="eggNOG" id="COG2188">
    <property type="taxonomic scope" value="Bacteria"/>
</dbReference>
<dbReference type="HOGENOM" id="CLU_063236_4_2_11"/>
<dbReference type="InterPro" id="IPR036390">
    <property type="entry name" value="WH_DNA-bd_sf"/>
</dbReference>
<dbReference type="PANTHER" id="PTHR44846:SF17">
    <property type="entry name" value="GNTR-FAMILY TRANSCRIPTIONAL REGULATOR"/>
    <property type="match status" value="1"/>
</dbReference>
<dbReference type="PANTHER" id="PTHR44846">
    <property type="entry name" value="MANNOSYL-D-GLYCERATE TRANSPORT/METABOLISM SYSTEM REPRESSOR MNGR-RELATED"/>
    <property type="match status" value="1"/>
</dbReference>
<gene>
    <name evidence="5" type="ordered locus">Arch_1767</name>
</gene>
<dbReference type="OrthoDB" id="7363114at2"/>
<dbReference type="Pfam" id="PF07702">
    <property type="entry name" value="UTRA"/>
    <property type="match status" value="1"/>
</dbReference>
<dbReference type="PROSITE" id="PS50949">
    <property type="entry name" value="HTH_GNTR"/>
    <property type="match status" value="1"/>
</dbReference>
<dbReference type="SUPFAM" id="SSF64288">
    <property type="entry name" value="Chorismate lyase-like"/>
    <property type="match status" value="1"/>
</dbReference>
<dbReference type="GO" id="GO:0003700">
    <property type="term" value="F:DNA-binding transcription factor activity"/>
    <property type="evidence" value="ECO:0007669"/>
    <property type="project" value="InterPro"/>
</dbReference>
<dbReference type="CDD" id="cd07377">
    <property type="entry name" value="WHTH_GntR"/>
    <property type="match status" value="1"/>
</dbReference>
<evidence type="ECO:0000256" key="1">
    <source>
        <dbReference type="ARBA" id="ARBA00023015"/>
    </source>
</evidence>
<dbReference type="GO" id="GO:0003677">
    <property type="term" value="F:DNA binding"/>
    <property type="evidence" value="ECO:0007669"/>
    <property type="project" value="UniProtKB-KW"/>
</dbReference>
<dbReference type="KEGG" id="ahe:Arch_1767"/>
<feature type="domain" description="HTH gntR-type" evidence="4">
    <location>
        <begin position="2"/>
        <end position="68"/>
    </location>
</feature>
<dbReference type="STRING" id="644284.Arch_1767"/>
<evidence type="ECO:0000313" key="5">
    <source>
        <dbReference type="EMBL" id="ADH93448.1"/>
    </source>
</evidence>
<keyword evidence="6" id="KW-1185">Reference proteome</keyword>
<evidence type="ECO:0000313" key="6">
    <source>
        <dbReference type="Proteomes" id="UP000000376"/>
    </source>
</evidence>
<keyword evidence="1" id="KW-0805">Transcription regulation</keyword>
<dbReference type="Gene3D" id="3.40.1410.10">
    <property type="entry name" value="Chorismate lyase-like"/>
    <property type="match status" value="1"/>
</dbReference>
<keyword evidence="3" id="KW-0804">Transcription</keyword>
<dbReference type="InterPro" id="IPR050679">
    <property type="entry name" value="Bact_HTH_transcr_reg"/>
</dbReference>
<evidence type="ECO:0000259" key="4">
    <source>
        <dbReference type="PROSITE" id="PS50949"/>
    </source>
</evidence>
<keyword evidence="2" id="KW-0238">DNA-binding</keyword>
<protein>
    <submittedName>
        <fullName evidence="5">Transcriptional regulator, GntR family</fullName>
    </submittedName>
</protein>
<dbReference type="InterPro" id="IPR011663">
    <property type="entry name" value="UTRA"/>
</dbReference>
<dbReference type="InterPro" id="IPR000524">
    <property type="entry name" value="Tscrpt_reg_HTH_GntR"/>
</dbReference>
<proteinExistence type="predicted"/>
<dbReference type="EMBL" id="CP002045">
    <property type="protein sequence ID" value="ADH93448.1"/>
    <property type="molecule type" value="Genomic_DNA"/>
</dbReference>
<dbReference type="Proteomes" id="UP000000376">
    <property type="component" value="Chromosome"/>
</dbReference>
<dbReference type="AlphaFoldDB" id="D7BLB8"/>
<dbReference type="SMART" id="SM00345">
    <property type="entry name" value="HTH_GNTR"/>
    <property type="match status" value="1"/>
</dbReference>
<dbReference type="SMART" id="SM00866">
    <property type="entry name" value="UTRA"/>
    <property type="match status" value="1"/>
</dbReference>
<name>D7BLB8_ARCHD</name>
<dbReference type="InterPro" id="IPR036388">
    <property type="entry name" value="WH-like_DNA-bd_sf"/>
</dbReference>